<evidence type="ECO:0000313" key="2">
    <source>
        <dbReference type="EMBL" id="KAK9829362.1"/>
    </source>
</evidence>
<evidence type="ECO:0000259" key="1">
    <source>
        <dbReference type="Pfam" id="PF05347"/>
    </source>
</evidence>
<reference evidence="2 3" key="1">
    <citation type="journal article" date="2024" name="Nat. Commun.">
        <title>Phylogenomics reveals the evolutionary origins of lichenization in chlorophyte algae.</title>
        <authorList>
            <person name="Puginier C."/>
            <person name="Libourel C."/>
            <person name="Otte J."/>
            <person name="Skaloud P."/>
            <person name="Haon M."/>
            <person name="Grisel S."/>
            <person name="Petersen M."/>
            <person name="Berrin J.G."/>
            <person name="Delaux P.M."/>
            <person name="Dal Grande F."/>
            <person name="Keller J."/>
        </authorList>
    </citation>
    <scope>NUCLEOTIDE SEQUENCE [LARGE SCALE GENOMIC DNA]</scope>
    <source>
        <strain evidence="2 3">SAG 2043</strain>
    </source>
</reference>
<organism evidence="2 3">
    <name type="scientific">[Myrmecia] bisecta</name>
    <dbReference type="NCBI Taxonomy" id="41462"/>
    <lineage>
        <taxon>Eukaryota</taxon>
        <taxon>Viridiplantae</taxon>
        <taxon>Chlorophyta</taxon>
        <taxon>core chlorophytes</taxon>
        <taxon>Trebouxiophyceae</taxon>
        <taxon>Trebouxiales</taxon>
        <taxon>Trebouxiaceae</taxon>
        <taxon>Myrmecia</taxon>
    </lineage>
</organism>
<dbReference type="Pfam" id="PF05347">
    <property type="entry name" value="Complex1_LYR"/>
    <property type="match status" value="1"/>
</dbReference>
<keyword evidence="3" id="KW-1185">Reference proteome</keyword>
<dbReference type="CDD" id="cd20251">
    <property type="entry name" value="Complex1_LYR_SF"/>
    <property type="match status" value="1"/>
</dbReference>
<gene>
    <name evidence="2" type="ORF">WJX72_005410</name>
</gene>
<proteinExistence type="predicted"/>
<name>A0AAW1R6W2_9CHLO</name>
<dbReference type="InterPro" id="IPR008011">
    <property type="entry name" value="Complex1_LYR_dom"/>
</dbReference>
<accession>A0AAW1R6W2</accession>
<sequence length="86" mass="9987">MADFRVPLLYRQILRAAKQFPSIKRNQIVEDIRQEFQAHKNLTDSGAIRLQRQLAVDGLRQLEDYVGVTQKKSNDWDLSLRGNSMS</sequence>
<protein>
    <recommendedName>
        <fullName evidence="1">Complex 1 LYR protein domain-containing protein</fullName>
    </recommendedName>
</protein>
<dbReference type="EMBL" id="JALJOR010000001">
    <property type="protein sequence ID" value="KAK9829362.1"/>
    <property type="molecule type" value="Genomic_DNA"/>
</dbReference>
<dbReference type="AlphaFoldDB" id="A0AAW1R6W2"/>
<feature type="domain" description="Complex 1 LYR protein" evidence="1">
    <location>
        <begin position="9"/>
        <end position="58"/>
    </location>
</feature>
<comment type="caution">
    <text evidence="2">The sequence shown here is derived from an EMBL/GenBank/DDBJ whole genome shotgun (WGS) entry which is preliminary data.</text>
</comment>
<evidence type="ECO:0000313" key="3">
    <source>
        <dbReference type="Proteomes" id="UP001489004"/>
    </source>
</evidence>
<dbReference type="Proteomes" id="UP001489004">
    <property type="component" value="Unassembled WGS sequence"/>
</dbReference>